<reference evidence="1 2" key="1">
    <citation type="submission" date="2019-03" db="EMBL/GenBank/DDBJ databases">
        <title>Single cell metagenomics reveals metabolic interactions within the superorganism composed of flagellate Streblomastix strix and complex community of Bacteroidetes bacteria on its surface.</title>
        <authorList>
            <person name="Treitli S.C."/>
            <person name="Kolisko M."/>
            <person name="Husnik F."/>
            <person name="Keeling P."/>
            <person name="Hampl V."/>
        </authorList>
    </citation>
    <scope>NUCLEOTIDE SEQUENCE [LARGE SCALE GENOMIC DNA]</scope>
    <source>
        <strain evidence="1">ST1C</strain>
    </source>
</reference>
<evidence type="ECO:0000313" key="2">
    <source>
        <dbReference type="Proteomes" id="UP000324800"/>
    </source>
</evidence>
<dbReference type="EMBL" id="SNRW01000515">
    <property type="protein sequence ID" value="KAA6400710.1"/>
    <property type="molecule type" value="Genomic_DNA"/>
</dbReference>
<protein>
    <submittedName>
        <fullName evidence="1">Uncharacterized protein</fullName>
    </submittedName>
</protein>
<comment type="caution">
    <text evidence="1">The sequence shown here is derived from an EMBL/GenBank/DDBJ whole genome shotgun (WGS) entry which is preliminary data.</text>
</comment>
<dbReference type="AlphaFoldDB" id="A0A5J4X0Q8"/>
<dbReference type="Proteomes" id="UP000324800">
    <property type="component" value="Unassembled WGS sequence"/>
</dbReference>
<dbReference type="OrthoDB" id="60033at2759"/>
<sequence>MAILLRDLFIPFVTKAITSFDCNSEATVNDAGQEITKSYLNTDKSLGFNGYFMDGNSEEELQRMLKNIIKQLNQECKTSGARINFGLIYKQLKIIVESEVKSRKCFEELMLMQTGNTAELRNYAKHLFDIYNDEDTAEMILLQAEKIKEINCKQYTGINEQFYKDRNIPEGTIYGYLKD</sequence>
<organism evidence="1 2">
    <name type="scientific">Streblomastix strix</name>
    <dbReference type="NCBI Taxonomy" id="222440"/>
    <lineage>
        <taxon>Eukaryota</taxon>
        <taxon>Metamonada</taxon>
        <taxon>Preaxostyla</taxon>
        <taxon>Oxymonadida</taxon>
        <taxon>Streblomastigidae</taxon>
        <taxon>Streblomastix</taxon>
    </lineage>
</organism>
<evidence type="ECO:0000313" key="1">
    <source>
        <dbReference type="EMBL" id="KAA6400710.1"/>
    </source>
</evidence>
<name>A0A5J4X0Q8_9EUKA</name>
<proteinExistence type="predicted"/>
<accession>A0A5J4X0Q8</accession>
<gene>
    <name evidence="1" type="ORF">EZS28_003759</name>
</gene>